<dbReference type="Proteomes" id="UP000613580">
    <property type="component" value="Unassembled WGS sequence"/>
</dbReference>
<evidence type="ECO:0000313" key="2">
    <source>
        <dbReference type="Proteomes" id="UP000613580"/>
    </source>
</evidence>
<evidence type="ECO:0000313" key="1">
    <source>
        <dbReference type="EMBL" id="KAF7318579.1"/>
    </source>
</evidence>
<comment type="caution">
    <text evidence="1">The sequence shown here is derived from an EMBL/GenBank/DDBJ whole genome shotgun (WGS) entry which is preliminary data.</text>
</comment>
<gene>
    <name evidence="1" type="ORF">HMN09_00368400</name>
</gene>
<proteinExistence type="predicted"/>
<keyword evidence="2" id="KW-1185">Reference proteome</keyword>
<dbReference type="EMBL" id="JACAZE010000004">
    <property type="protein sequence ID" value="KAF7318579.1"/>
    <property type="molecule type" value="Genomic_DNA"/>
</dbReference>
<organism evidence="1 2">
    <name type="scientific">Mycena chlorophos</name>
    <name type="common">Agaric fungus</name>
    <name type="synonym">Agaricus chlorophos</name>
    <dbReference type="NCBI Taxonomy" id="658473"/>
    <lineage>
        <taxon>Eukaryota</taxon>
        <taxon>Fungi</taxon>
        <taxon>Dikarya</taxon>
        <taxon>Basidiomycota</taxon>
        <taxon>Agaricomycotina</taxon>
        <taxon>Agaricomycetes</taxon>
        <taxon>Agaricomycetidae</taxon>
        <taxon>Agaricales</taxon>
        <taxon>Marasmiineae</taxon>
        <taxon>Mycenaceae</taxon>
        <taxon>Mycena</taxon>
    </lineage>
</organism>
<reference evidence="1" key="1">
    <citation type="submission" date="2020-05" db="EMBL/GenBank/DDBJ databases">
        <title>Mycena genomes resolve the evolution of fungal bioluminescence.</title>
        <authorList>
            <person name="Tsai I.J."/>
        </authorList>
    </citation>
    <scope>NUCLEOTIDE SEQUENCE</scope>
    <source>
        <strain evidence="1">110903Hualien_Pintung</strain>
    </source>
</reference>
<name>A0A8H6WNA1_MYCCL</name>
<dbReference type="AlphaFoldDB" id="A0A8H6WNA1"/>
<protein>
    <submittedName>
        <fullName evidence="1">Uncharacterized protein</fullName>
    </submittedName>
</protein>
<accession>A0A8H6WNA1</accession>
<sequence>MELIYPLAQAILDGYSAYSAACSGFLLEVYDLGPLGIDLQGRMGADIGFLQIKHTPPSRRMPERWSLQIDGLTIGSFSISRASARQLRNFTIDGATIAFALGRSLETCRHVELEVGSMANTLFIDPATEIRTSFPASPLILRTYHESSYGHTPFPARTQFFIGLTRHHPFGGWL</sequence>
<dbReference type="OrthoDB" id="3115627at2759"/>